<comment type="caution">
    <text evidence="1">The sequence shown here is derived from an EMBL/GenBank/DDBJ whole genome shotgun (WGS) entry which is preliminary data.</text>
</comment>
<organism evidence="1 2">
    <name type="scientific">Bugula neritina</name>
    <name type="common">Brown bryozoan</name>
    <name type="synonym">Sertularia neritina</name>
    <dbReference type="NCBI Taxonomy" id="10212"/>
    <lineage>
        <taxon>Eukaryota</taxon>
        <taxon>Metazoa</taxon>
        <taxon>Spiralia</taxon>
        <taxon>Lophotrochozoa</taxon>
        <taxon>Bryozoa</taxon>
        <taxon>Gymnolaemata</taxon>
        <taxon>Cheilostomatida</taxon>
        <taxon>Flustrina</taxon>
        <taxon>Buguloidea</taxon>
        <taxon>Bugulidae</taxon>
        <taxon>Bugula</taxon>
    </lineage>
</organism>
<protein>
    <submittedName>
        <fullName evidence="1">Uncharacterized protein</fullName>
    </submittedName>
</protein>
<accession>A0A7J7KGQ9</accession>
<keyword evidence="2" id="KW-1185">Reference proteome</keyword>
<reference evidence="1" key="1">
    <citation type="submission" date="2020-06" db="EMBL/GenBank/DDBJ databases">
        <title>Draft genome of Bugula neritina, a colonial animal packing powerful symbionts and potential medicines.</title>
        <authorList>
            <person name="Rayko M."/>
        </authorList>
    </citation>
    <scope>NUCLEOTIDE SEQUENCE [LARGE SCALE GENOMIC DNA]</scope>
    <source>
        <strain evidence="1">Kwan_BN1</strain>
    </source>
</reference>
<evidence type="ECO:0000313" key="1">
    <source>
        <dbReference type="EMBL" id="KAF6037084.1"/>
    </source>
</evidence>
<dbReference type="AlphaFoldDB" id="A0A7J7KGQ9"/>
<name>A0A7J7KGQ9_BUGNE</name>
<evidence type="ECO:0000313" key="2">
    <source>
        <dbReference type="Proteomes" id="UP000593567"/>
    </source>
</evidence>
<proteinExistence type="predicted"/>
<gene>
    <name evidence="1" type="ORF">EB796_004610</name>
</gene>
<sequence>MTSSLRDTYNVEAVLGAGLASGLDSKVIARGHAIGGLLVPCSSNSSDDIICNFNASGAGERNWSGECARSSSISPLNLPLTFYTEKSEALDNSLPFKKSRIAKNSDYLLHSNDLQFLFDDVPSQKVSLHGTAEILEDRGGGKSPNSIISLDYWL</sequence>
<dbReference type="Proteomes" id="UP000593567">
    <property type="component" value="Unassembled WGS sequence"/>
</dbReference>
<dbReference type="EMBL" id="VXIV02000629">
    <property type="protein sequence ID" value="KAF6037084.1"/>
    <property type="molecule type" value="Genomic_DNA"/>
</dbReference>